<comment type="caution">
    <text evidence="3">The sequence shown here is derived from an EMBL/GenBank/DDBJ whole genome shotgun (WGS) entry which is preliminary data.</text>
</comment>
<feature type="signal peptide" evidence="2">
    <location>
        <begin position="1"/>
        <end position="16"/>
    </location>
</feature>
<keyword evidence="4" id="KW-1185">Reference proteome</keyword>
<sequence>MQFITILLTLPALAMSMSMAYSPGMCISGPSFALEAGVSVLAAVINGDFTQRCAATVGFADPDFLPVSYSFEPLPCSGRQVANFVLPKEVPNGEAYITWHCAGLTPACNYAKVSGGLGNPSMELQRQGTVGCVLEMLRTSTTFNTVTGPSSTLTEALSTVFTITTTSIPVKGTVITSAGDTVSTGNPEELSPKTPPSRTDTAPPGSGTQSATGENVSESLPTPTVDIKTESLFQGSSGTGSSTTTGTLSAIAASLFSTITVMQTVTTSSPTDDDMGRSETTGPPWLYRANLPLVRTEYFELGAEIDAVQRFIDGVRLRQEHRMVLAELDRLQETVNGVRLLFQEHLELRAKVDRLQRLIDLVEDWALSGSIAELGSEAEYRGLARRSLKEKERQRIVDILDNEGDEVAAGVENLLRKDVVHFLRVRTQLLSLLIAWEQVILEKKRYDEEGFRACGTAEGISPHQFMILFQTVFGRARAGLTNLGRDTPDLRMQAGVKRSIECDEAYPEPRTVKLYAPERSVSEINKEDGGLREDSNVECKRGGAEE</sequence>
<dbReference type="AlphaFoldDB" id="A0A4Q4T8U1"/>
<dbReference type="Proteomes" id="UP000293360">
    <property type="component" value="Unassembled WGS sequence"/>
</dbReference>
<reference evidence="3 4" key="1">
    <citation type="submission" date="2018-06" db="EMBL/GenBank/DDBJ databases">
        <title>Complete Genomes of Monosporascus.</title>
        <authorList>
            <person name="Robinson A.J."/>
            <person name="Natvig D.O."/>
        </authorList>
    </citation>
    <scope>NUCLEOTIDE SEQUENCE [LARGE SCALE GENOMIC DNA]</scope>
    <source>
        <strain evidence="3 4">CBS 110550</strain>
    </source>
</reference>
<protein>
    <submittedName>
        <fullName evidence="3">Uncharacterized protein</fullName>
    </submittedName>
</protein>
<evidence type="ECO:0000313" key="3">
    <source>
        <dbReference type="EMBL" id="RYP01924.1"/>
    </source>
</evidence>
<dbReference type="OrthoDB" id="4639270at2759"/>
<evidence type="ECO:0000313" key="4">
    <source>
        <dbReference type="Proteomes" id="UP000293360"/>
    </source>
</evidence>
<evidence type="ECO:0000256" key="1">
    <source>
        <dbReference type="SAM" id="MobiDB-lite"/>
    </source>
</evidence>
<feature type="region of interest" description="Disordered" evidence="1">
    <location>
        <begin position="177"/>
        <end position="222"/>
    </location>
</feature>
<keyword evidence="2" id="KW-0732">Signal</keyword>
<feature type="chain" id="PRO_5020509066" evidence="2">
    <location>
        <begin position="17"/>
        <end position="546"/>
    </location>
</feature>
<feature type="compositionally biased region" description="Polar residues" evidence="1">
    <location>
        <begin position="196"/>
        <end position="222"/>
    </location>
</feature>
<dbReference type="EMBL" id="QJNU01000337">
    <property type="protein sequence ID" value="RYP01924.1"/>
    <property type="molecule type" value="Genomic_DNA"/>
</dbReference>
<feature type="compositionally biased region" description="Polar residues" evidence="1">
    <location>
        <begin position="177"/>
        <end position="186"/>
    </location>
</feature>
<organism evidence="3 4">
    <name type="scientific">Monosporascus ibericus</name>
    <dbReference type="NCBI Taxonomy" id="155417"/>
    <lineage>
        <taxon>Eukaryota</taxon>
        <taxon>Fungi</taxon>
        <taxon>Dikarya</taxon>
        <taxon>Ascomycota</taxon>
        <taxon>Pezizomycotina</taxon>
        <taxon>Sordariomycetes</taxon>
        <taxon>Xylariomycetidae</taxon>
        <taxon>Xylariales</taxon>
        <taxon>Xylariales incertae sedis</taxon>
        <taxon>Monosporascus</taxon>
    </lineage>
</organism>
<dbReference type="STRING" id="155417.A0A4Q4T8U1"/>
<evidence type="ECO:0000256" key="2">
    <source>
        <dbReference type="SAM" id="SignalP"/>
    </source>
</evidence>
<gene>
    <name evidence="3" type="ORF">DL764_006019</name>
</gene>
<name>A0A4Q4T8U1_9PEZI</name>
<feature type="region of interest" description="Disordered" evidence="1">
    <location>
        <begin position="525"/>
        <end position="546"/>
    </location>
</feature>
<accession>A0A4Q4T8U1</accession>
<proteinExistence type="predicted"/>